<feature type="transmembrane region" description="Helical" evidence="6">
    <location>
        <begin position="83"/>
        <end position="103"/>
    </location>
</feature>
<keyword evidence="2" id="KW-1003">Cell membrane</keyword>
<feature type="transmembrane region" description="Helical" evidence="6">
    <location>
        <begin position="115"/>
        <end position="134"/>
    </location>
</feature>
<evidence type="ECO:0000256" key="4">
    <source>
        <dbReference type="ARBA" id="ARBA00022989"/>
    </source>
</evidence>
<reference evidence="9" key="1">
    <citation type="submission" date="2018-04" db="EMBL/GenBank/DDBJ databases">
        <authorList>
            <person name="Liu S."/>
            <person name="Wang Z."/>
            <person name="Li J."/>
        </authorList>
    </citation>
    <scope>NUCLEOTIDE SEQUENCE [LARGE SCALE GENOMIC DNA]</scope>
    <source>
        <strain evidence="9">622</strain>
    </source>
</reference>
<keyword evidence="9" id="KW-1185">Reference proteome</keyword>
<feature type="transmembrane region" description="Helical" evidence="6">
    <location>
        <begin position="54"/>
        <end position="77"/>
    </location>
</feature>
<gene>
    <name evidence="8" type="ORF">DF223_11710</name>
</gene>
<feature type="transmembrane region" description="Helical" evidence="6">
    <location>
        <begin position="140"/>
        <end position="163"/>
    </location>
</feature>
<feature type="domain" description="Major facilitator superfamily (MFS) profile" evidence="7">
    <location>
        <begin position="1"/>
        <end position="361"/>
    </location>
</feature>
<evidence type="ECO:0000256" key="5">
    <source>
        <dbReference type="ARBA" id="ARBA00023136"/>
    </source>
</evidence>
<dbReference type="Gene3D" id="1.20.1250.20">
    <property type="entry name" value="MFS general substrate transporter like domains"/>
    <property type="match status" value="1"/>
</dbReference>
<dbReference type="PANTHER" id="PTHR43124:SF5">
    <property type="entry name" value="PURINE RIBONUCLEOSIDE EFFLUX PUMP NEPI"/>
    <property type="match status" value="1"/>
</dbReference>
<accession>A0A2U1TCB4</accession>
<dbReference type="Proteomes" id="UP000244962">
    <property type="component" value="Unassembled WGS sequence"/>
</dbReference>
<organism evidence="8 9">
    <name type="scientific">Mycetocola zhujimingii</name>
    <dbReference type="NCBI Taxonomy" id="2079792"/>
    <lineage>
        <taxon>Bacteria</taxon>
        <taxon>Bacillati</taxon>
        <taxon>Actinomycetota</taxon>
        <taxon>Actinomycetes</taxon>
        <taxon>Micrococcales</taxon>
        <taxon>Microbacteriaceae</taxon>
        <taxon>Mycetocola</taxon>
    </lineage>
</organism>
<proteinExistence type="predicted"/>
<dbReference type="GO" id="GO:0022857">
    <property type="term" value="F:transmembrane transporter activity"/>
    <property type="evidence" value="ECO:0007669"/>
    <property type="project" value="InterPro"/>
</dbReference>
<evidence type="ECO:0000259" key="7">
    <source>
        <dbReference type="PROSITE" id="PS50850"/>
    </source>
</evidence>
<dbReference type="InterPro" id="IPR036259">
    <property type="entry name" value="MFS_trans_sf"/>
</dbReference>
<evidence type="ECO:0000256" key="1">
    <source>
        <dbReference type="ARBA" id="ARBA00004651"/>
    </source>
</evidence>
<protein>
    <submittedName>
        <fullName evidence="8">MFS transporter</fullName>
    </submittedName>
</protein>
<name>A0A2U1TCB4_9MICO</name>
<dbReference type="InterPro" id="IPR020846">
    <property type="entry name" value="MFS_dom"/>
</dbReference>
<feature type="transmembrane region" description="Helical" evidence="6">
    <location>
        <begin position="273"/>
        <end position="296"/>
    </location>
</feature>
<comment type="subcellular location">
    <subcellularLocation>
        <location evidence="1">Cell membrane</location>
        <topology evidence="1">Multi-pass membrane protein</topology>
    </subcellularLocation>
</comment>
<sequence length="361" mass="36210">MSEFLPASLLPRIAGDLGVTVGAAGQSVTVTALAAALSALFISVVLPHADRRRVMIGLTLLAIISNLAVALAPNLLVLLSSRVLLGVALGGFWAMATAVAAQLVHADHIGRALTVVNAGVSVATVAAVPLGAWLGELWGWRGVFILGAVVAALALIVQAATLPHVTPTVGSGIRALGATLRSRAVLIGLFAVLLAFGGHFSGFTYIRPAAESVSNIDASGLALLLLVFGVANFLGTAVSGPLADRALRAAVFVFPTVLGIGMLVMLATGGSTVALFVAAALWGFGFGGLPTAVLTWGARTQPTRLEQIGGVIVTVCNIAIAAGAIVGGILVDDVAATAPLLIGGISAIAGAVVLVSLRQQR</sequence>
<keyword evidence="4 6" id="KW-1133">Transmembrane helix</keyword>
<dbReference type="AlphaFoldDB" id="A0A2U1TCB4"/>
<comment type="caution">
    <text evidence="8">The sequence shown here is derived from an EMBL/GenBank/DDBJ whole genome shotgun (WGS) entry which is preliminary data.</text>
</comment>
<feature type="transmembrane region" description="Helical" evidence="6">
    <location>
        <begin position="249"/>
        <end position="267"/>
    </location>
</feature>
<feature type="transmembrane region" description="Helical" evidence="6">
    <location>
        <begin position="218"/>
        <end position="237"/>
    </location>
</feature>
<dbReference type="PROSITE" id="PS50850">
    <property type="entry name" value="MFS"/>
    <property type="match status" value="1"/>
</dbReference>
<dbReference type="PANTHER" id="PTHR43124">
    <property type="entry name" value="PURINE EFFLUX PUMP PBUE"/>
    <property type="match status" value="1"/>
</dbReference>
<feature type="transmembrane region" description="Helical" evidence="6">
    <location>
        <begin position="20"/>
        <end position="42"/>
    </location>
</feature>
<dbReference type="EMBL" id="QEFB01000013">
    <property type="protein sequence ID" value="PWC06539.1"/>
    <property type="molecule type" value="Genomic_DNA"/>
</dbReference>
<evidence type="ECO:0000256" key="2">
    <source>
        <dbReference type="ARBA" id="ARBA00022475"/>
    </source>
</evidence>
<evidence type="ECO:0000313" key="9">
    <source>
        <dbReference type="Proteomes" id="UP000244962"/>
    </source>
</evidence>
<feature type="transmembrane region" description="Helical" evidence="6">
    <location>
        <begin position="308"/>
        <end position="330"/>
    </location>
</feature>
<dbReference type="InterPro" id="IPR011701">
    <property type="entry name" value="MFS"/>
</dbReference>
<evidence type="ECO:0000256" key="6">
    <source>
        <dbReference type="SAM" id="Phobius"/>
    </source>
</evidence>
<evidence type="ECO:0000313" key="8">
    <source>
        <dbReference type="EMBL" id="PWC06539.1"/>
    </source>
</evidence>
<dbReference type="Pfam" id="PF07690">
    <property type="entry name" value="MFS_1"/>
    <property type="match status" value="1"/>
</dbReference>
<dbReference type="CDD" id="cd17324">
    <property type="entry name" value="MFS_NepI_like"/>
    <property type="match status" value="1"/>
</dbReference>
<keyword evidence="3 6" id="KW-0812">Transmembrane</keyword>
<feature type="transmembrane region" description="Helical" evidence="6">
    <location>
        <begin position="336"/>
        <end position="357"/>
    </location>
</feature>
<dbReference type="InterPro" id="IPR050189">
    <property type="entry name" value="MFS_Efflux_Transporters"/>
</dbReference>
<feature type="transmembrane region" description="Helical" evidence="6">
    <location>
        <begin position="184"/>
        <end position="206"/>
    </location>
</feature>
<dbReference type="SUPFAM" id="SSF103473">
    <property type="entry name" value="MFS general substrate transporter"/>
    <property type="match status" value="1"/>
</dbReference>
<evidence type="ECO:0000256" key="3">
    <source>
        <dbReference type="ARBA" id="ARBA00022692"/>
    </source>
</evidence>
<dbReference type="GO" id="GO:0005886">
    <property type="term" value="C:plasma membrane"/>
    <property type="evidence" value="ECO:0007669"/>
    <property type="project" value="UniProtKB-SubCell"/>
</dbReference>
<keyword evidence="5 6" id="KW-0472">Membrane</keyword>